<dbReference type="KEGG" id="cvn:111120721"/>
<reference evidence="3" key="1">
    <citation type="submission" date="2025-08" db="UniProtKB">
        <authorList>
            <consortium name="RefSeq"/>
        </authorList>
    </citation>
    <scope>IDENTIFICATION</scope>
    <source>
        <tissue evidence="3">Whole sample</tissue>
    </source>
</reference>
<gene>
    <name evidence="3" type="primary">LOC111120721</name>
</gene>
<protein>
    <submittedName>
        <fullName evidence="3">Uncharacterized protein LOC111120721 isoform X1</fullName>
    </submittedName>
</protein>
<dbReference type="Proteomes" id="UP000694844">
    <property type="component" value="Chromosome 2"/>
</dbReference>
<dbReference type="OrthoDB" id="8249012at2759"/>
<proteinExistence type="predicted"/>
<organism evidence="2 3">
    <name type="scientific">Crassostrea virginica</name>
    <name type="common">Eastern oyster</name>
    <dbReference type="NCBI Taxonomy" id="6565"/>
    <lineage>
        <taxon>Eukaryota</taxon>
        <taxon>Metazoa</taxon>
        <taxon>Spiralia</taxon>
        <taxon>Lophotrochozoa</taxon>
        <taxon>Mollusca</taxon>
        <taxon>Bivalvia</taxon>
        <taxon>Autobranchia</taxon>
        <taxon>Pteriomorphia</taxon>
        <taxon>Ostreida</taxon>
        <taxon>Ostreoidea</taxon>
        <taxon>Ostreidae</taxon>
        <taxon>Crassostrea</taxon>
    </lineage>
</organism>
<evidence type="ECO:0000256" key="1">
    <source>
        <dbReference type="SAM" id="MobiDB-lite"/>
    </source>
</evidence>
<name>A0A8B8CNJ4_CRAVI</name>
<feature type="region of interest" description="Disordered" evidence="1">
    <location>
        <begin position="213"/>
        <end position="237"/>
    </location>
</feature>
<evidence type="ECO:0000313" key="2">
    <source>
        <dbReference type="Proteomes" id="UP000694844"/>
    </source>
</evidence>
<accession>A0A8B8CNJ4</accession>
<sequence>MEMEKFVVNVDFQKWANVLKLYKEGMKIKIDKMKIEKGKELNTLDSWFQNELPVAIQEREEKHITKPELCKLMKWKLSRGKFRPRLQQMVESNPEELVVSASKKAFKCIPNLKKAVEELTVLKAVGPATASAVLAAGAPEHAAFMADESMQALPGLQPLQYTVGFYLQYMDKIKPILKILQKEDKSWTPHQVELTLWTYQYLKQADSALLNEALESGPKRKSENTNGDTKSIKKQKS</sequence>
<dbReference type="GeneID" id="111120721"/>
<dbReference type="PANTHER" id="PTHR21521">
    <property type="entry name" value="AMUN, ISOFORM A"/>
    <property type="match status" value="1"/>
</dbReference>
<dbReference type="PANTHER" id="PTHR21521:SF0">
    <property type="entry name" value="AMUN, ISOFORM A"/>
    <property type="match status" value="1"/>
</dbReference>
<keyword evidence="2" id="KW-1185">Reference proteome</keyword>
<dbReference type="RefSeq" id="XP_022317355.1">
    <property type="nucleotide sequence ID" value="XM_022461647.1"/>
</dbReference>
<dbReference type="AlphaFoldDB" id="A0A8B8CNJ4"/>
<evidence type="ECO:0000313" key="3">
    <source>
        <dbReference type="RefSeq" id="XP_022317355.1"/>
    </source>
</evidence>